<gene>
    <name evidence="1" type="ORF">PR048_006474</name>
</gene>
<dbReference type="Proteomes" id="UP001159363">
    <property type="component" value="Chromosome 2"/>
</dbReference>
<proteinExistence type="predicted"/>
<dbReference type="EMBL" id="JARBHB010000002">
    <property type="protein sequence ID" value="KAJ8893873.1"/>
    <property type="molecule type" value="Genomic_DNA"/>
</dbReference>
<keyword evidence="2" id="KW-1185">Reference proteome</keyword>
<evidence type="ECO:0000313" key="1">
    <source>
        <dbReference type="EMBL" id="KAJ8893873.1"/>
    </source>
</evidence>
<accession>A0ABQ9IDB4</accession>
<comment type="caution">
    <text evidence="1">The sequence shown here is derived from an EMBL/GenBank/DDBJ whole genome shotgun (WGS) entry which is preliminary data.</text>
</comment>
<sequence length="73" mass="8325">MSESLVLFYKNYLHGTVDKLKIDLKFLYRTIARLNKCNWPNDALGALRLKSCLRNSTSETRLNGLTIHLDAVG</sequence>
<organism evidence="1 2">
    <name type="scientific">Dryococelus australis</name>
    <dbReference type="NCBI Taxonomy" id="614101"/>
    <lineage>
        <taxon>Eukaryota</taxon>
        <taxon>Metazoa</taxon>
        <taxon>Ecdysozoa</taxon>
        <taxon>Arthropoda</taxon>
        <taxon>Hexapoda</taxon>
        <taxon>Insecta</taxon>
        <taxon>Pterygota</taxon>
        <taxon>Neoptera</taxon>
        <taxon>Polyneoptera</taxon>
        <taxon>Phasmatodea</taxon>
        <taxon>Verophasmatodea</taxon>
        <taxon>Anareolatae</taxon>
        <taxon>Phasmatidae</taxon>
        <taxon>Eurycanthinae</taxon>
        <taxon>Dryococelus</taxon>
    </lineage>
</organism>
<protein>
    <submittedName>
        <fullName evidence="1">Uncharacterized protein</fullName>
    </submittedName>
</protein>
<reference evidence="1 2" key="1">
    <citation type="submission" date="2023-02" db="EMBL/GenBank/DDBJ databases">
        <title>LHISI_Scaffold_Assembly.</title>
        <authorList>
            <person name="Stuart O.P."/>
            <person name="Cleave R."/>
            <person name="Magrath M.J.L."/>
            <person name="Mikheyev A.S."/>
        </authorList>
    </citation>
    <scope>NUCLEOTIDE SEQUENCE [LARGE SCALE GENOMIC DNA]</scope>
    <source>
        <strain evidence="1">Daus_M_001</strain>
        <tissue evidence="1">Leg muscle</tissue>
    </source>
</reference>
<evidence type="ECO:0000313" key="2">
    <source>
        <dbReference type="Proteomes" id="UP001159363"/>
    </source>
</evidence>
<name>A0ABQ9IDB4_9NEOP</name>